<reference evidence="1 2" key="1">
    <citation type="submission" date="2018-08" db="EMBL/GenBank/DDBJ databases">
        <title>A genome reference for cultivated species of the human gut microbiota.</title>
        <authorList>
            <person name="Zou Y."/>
            <person name="Xue W."/>
            <person name="Luo G."/>
        </authorList>
    </citation>
    <scope>NUCLEOTIDE SEQUENCE [LARGE SCALE GENOMIC DNA]</scope>
    <source>
        <strain evidence="1 2">AF28-26</strain>
    </source>
</reference>
<dbReference type="EMBL" id="QRTC01000007">
    <property type="protein sequence ID" value="RGQ43309.1"/>
    <property type="molecule type" value="Genomic_DNA"/>
</dbReference>
<protein>
    <submittedName>
        <fullName evidence="1">Uncharacterized protein</fullName>
    </submittedName>
</protein>
<dbReference type="AlphaFoldDB" id="A0A412AZ95"/>
<comment type="caution">
    <text evidence="1">The sequence shown here is derived from an EMBL/GenBank/DDBJ whole genome shotgun (WGS) entry which is preliminary data.</text>
</comment>
<evidence type="ECO:0000313" key="1">
    <source>
        <dbReference type="EMBL" id="RGQ43309.1"/>
    </source>
</evidence>
<dbReference type="Proteomes" id="UP000284751">
    <property type="component" value="Unassembled WGS sequence"/>
</dbReference>
<organism evidence="1 2">
    <name type="scientific">[Clostridium] leptum</name>
    <dbReference type="NCBI Taxonomy" id="1535"/>
    <lineage>
        <taxon>Bacteria</taxon>
        <taxon>Bacillati</taxon>
        <taxon>Bacillota</taxon>
        <taxon>Clostridia</taxon>
        <taxon>Eubacteriales</taxon>
        <taxon>Oscillospiraceae</taxon>
        <taxon>Oscillospiraceae incertae sedis</taxon>
    </lineage>
</organism>
<evidence type="ECO:0000313" key="2">
    <source>
        <dbReference type="Proteomes" id="UP000284751"/>
    </source>
</evidence>
<proteinExistence type="predicted"/>
<accession>A0A412AZ95</accession>
<sequence length="64" mass="6750">MGPRLSGQKRGVGAQSFPLLAFSPSNSFLPLRSRNAGAQPKNKTIGWAFADLNSRHGKAPGRSG</sequence>
<name>A0A412AZ95_9FIRM</name>
<gene>
    <name evidence="1" type="ORF">DWY99_03325</name>
</gene>